<dbReference type="AlphaFoldDB" id="A0A0S4TFQ5"/>
<organism evidence="1">
    <name type="scientific">Cryptosporidium hominis</name>
    <dbReference type="NCBI Taxonomy" id="237895"/>
    <lineage>
        <taxon>Eukaryota</taxon>
        <taxon>Sar</taxon>
        <taxon>Alveolata</taxon>
        <taxon>Apicomplexa</taxon>
        <taxon>Conoidasida</taxon>
        <taxon>Coccidia</taxon>
        <taxon>Eucoccidiorida</taxon>
        <taxon>Eimeriorina</taxon>
        <taxon>Cryptosporidiidae</taxon>
        <taxon>Cryptosporidium</taxon>
    </lineage>
</organism>
<name>A0A0S4TFQ5_CRYHO</name>
<dbReference type="VEuPathDB" id="CryptoDB:Chro.50447"/>
<dbReference type="VEuPathDB" id="CryptoDB:ChTU502y2012_410g0455"/>
<proteinExistence type="predicted"/>
<dbReference type="EMBL" id="LN877951">
    <property type="protein sequence ID" value="CUV06340.1"/>
    <property type="molecule type" value="Genomic_DNA"/>
</dbReference>
<dbReference type="VEuPathDB" id="CryptoDB:GY17_00001545"/>
<accession>A0A0S4TFQ5</accession>
<protein>
    <submittedName>
        <fullName evidence="1">Uncharacterized protein</fullName>
    </submittedName>
</protein>
<reference evidence="1" key="1">
    <citation type="submission" date="2015-08" db="EMBL/GenBank/DDBJ databases">
        <authorList>
            <person name="Babu N.S."/>
            <person name="Beckwith C.J."/>
            <person name="Beseler K.G."/>
            <person name="Brison A."/>
            <person name="Carone J.V."/>
            <person name="Caskin T.P."/>
            <person name="Diamond M."/>
            <person name="Durham M.E."/>
            <person name="Foxe J.M."/>
            <person name="Go M."/>
            <person name="Henderson B.A."/>
            <person name="Jones I.B."/>
            <person name="McGettigan J.A."/>
            <person name="Micheletti S.J."/>
            <person name="Nasrallah M.E."/>
            <person name="Ortiz D."/>
            <person name="Piller C.R."/>
            <person name="Privatt S.R."/>
            <person name="Schneider S.L."/>
            <person name="Sharp S."/>
            <person name="Smith T.C."/>
            <person name="Stanton J.D."/>
            <person name="Ullery H.E."/>
            <person name="Wilson R.J."/>
            <person name="Serrano M.G."/>
            <person name="Buck G."/>
            <person name="Lee V."/>
            <person name="Wang Y."/>
            <person name="Carvalho R."/>
            <person name="Voegtly L."/>
            <person name="Shi R."/>
            <person name="Duckworth R."/>
            <person name="Johnson A."/>
            <person name="Loviza R."/>
            <person name="Walstead R."/>
            <person name="Shah Z."/>
            <person name="Kiflezghi M."/>
            <person name="Wade K."/>
            <person name="Ball S.L."/>
            <person name="Bradley K.W."/>
            <person name="Asai D.J."/>
            <person name="Bowman C.A."/>
            <person name="Russell D.A."/>
            <person name="Pope W.H."/>
            <person name="Jacobs-Sera D."/>
            <person name="Hendrix R.W."/>
            <person name="Hatfull G.F."/>
        </authorList>
    </citation>
    <scope>NUCLEOTIDE SEQUENCE [LARGE SCALE GENOMIC DNA]</scope>
</reference>
<sequence>MSNKERLEFLYDPKALLEYDNEKYLLGANIPENTSKILGETNFQNQENLEADFDLEEKEIINRLKEDPLLVIKQMELKHMKIVDDYKKKRDEFCQANLKLTASEKNIKFRKSSLSRSPERPSDPYFLNNYKHQNDSRKKNNIHTHINKRNKNNYHLSKSDREEKLQKMINYGKLTQNERINKFNAKSNISNKEPAKHREYLHEMRNKVNQKQISSLEERMKFMKN</sequence>
<evidence type="ECO:0000313" key="1">
    <source>
        <dbReference type="EMBL" id="CUV06340.1"/>
    </source>
</evidence>
<gene>
    <name evidence="1" type="ORF">CHUDEA5_4020</name>
</gene>
<dbReference type="VEuPathDB" id="CryptoDB:CHUDEA5_4020"/>
<dbReference type="Proteomes" id="UP000199752">
    <property type="component" value="Chromosome 5"/>
</dbReference>
<dbReference type="OrthoDB" id="21123at2759"/>